<organism evidence="1 2">
    <name type="scientific">Pseudomonas mosselii</name>
    <dbReference type="NCBI Taxonomy" id="78327"/>
    <lineage>
        <taxon>Bacteria</taxon>
        <taxon>Pseudomonadati</taxon>
        <taxon>Pseudomonadota</taxon>
        <taxon>Gammaproteobacteria</taxon>
        <taxon>Pseudomonadales</taxon>
        <taxon>Pseudomonadaceae</taxon>
        <taxon>Pseudomonas</taxon>
    </lineage>
</organism>
<evidence type="ECO:0000313" key="2">
    <source>
        <dbReference type="Proteomes" id="UP000309819"/>
    </source>
</evidence>
<sequence length="176" mass="20212">MTPIALALIQTQTPLSSEQLRSTNVSSIISDIIPLLKKYQNNGLEFYSKLYINATLGTPTIFFGHDFFGCFGINTTDNHIEYITKEDDAIRTIFCNSTIGSFLRFNNSFIDLVHEKIASNPSDFETKITKLTRIYSEEDPVAMECEGNFWPLRTYELEEDFFPLDDSKVILYSKYQ</sequence>
<proteinExistence type="predicted"/>
<keyword evidence="2" id="KW-1185">Reference proteome</keyword>
<dbReference type="OrthoDB" id="2679198at2"/>
<comment type="caution">
    <text evidence="1">The sequence shown here is derived from an EMBL/GenBank/DDBJ whole genome shotgun (WGS) entry which is preliminary data.</text>
</comment>
<evidence type="ECO:0000313" key="1">
    <source>
        <dbReference type="EMBL" id="TLP55078.1"/>
    </source>
</evidence>
<dbReference type="RefSeq" id="WP_138221354.1">
    <property type="nucleotide sequence ID" value="NZ_VAUO01000013.1"/>
</dbReference>
<reference evidence="1 2" key="1">
    <citation type="submission" date="2019-05" db="EMBL/GenBank/DDBJ databases">
        <title>Pseudomonas sp. SC006 isolated from lettuce that can produce HBGAs.</title>
        <authorList>
            <person name="Wang D."/>
            <person name="Liao N."/>
            <person name="Liu D."/>
            <person name="Zhang Z."/>
            <person name="Zou S."/>
        </authorList>
    </citation>
    <scope>NUCLEOTIDE SEQUENCE [LARGE SCALE GENOMIC DNA]</scope>
    <source>
        <strain evidence="1 2">SC006</strain>
    </source>
</reference>
<dbReference type="Proteomes" id="UP000309819">
    <property type="component" value="Unassembled WGS sequence"/>
</dbReference>
<gene>
    <name evidence="1" type="ORF">FEM01_20855</name>
</gene>
<name>A0A5R8YNM3_9PSED</name>
<protein>
    <submittedName>
        <fullName evidence="1">Uncharacterized protein</fullName>
    </submittedName>
</protein>
<dbReference type="EMBL" id="VAUO01000013">
    <property type="protein sequence ID" value="TLP55078.1"/>
    <property type="molecule type" value="Genomic_DNA"/>
</dbReference>
<accession>A0A5R8YNM3</accession>
<dbReference type="AlphaFoldDB" id="A0A5R8YNM3"/>